<sequence length="43" mass="4666">MKRTKATEQSFNGLCEFAAFCCSLLSLSQRAQDGIKQASISPV</sequence>
<evidence type="ECO:0000313" key="2">
    <source>
        <dbReference type="Proteomes" id="UP000036958"/>
    </source>
</evidence>
<reference evidence="2" key="1">
    <citation type="submission" date="2015-07" db="EMBL/GenBank/DDBJ databases">
        <title>Genome sequencing of Sunxiuqinia dokdonensis strain SK.</title>
        <authorList>
            <person name="Ahn S."/>
            <person name="Kim B.-C."/>
        </authorList>
    </citation>
    <scope>NUCLEOTIDE SEQUENCE [LARGE SCALE GENOMIC DNA]</scope>
    <source>
        <strain evidence="2">SK</strain>
    </source>
</reference>
<dbReference type="AlphaFoldDB" id="A0A0L8V3C1"/>
<organism evidence="1 2">
    <name type="scientific">Sunxiuqinia dokdonensis</name>
    <dbReference type="NCBI Taxonomy" id="1409788"/>
    <lineage>
        <taxon>Bacteria</taxon>
        <taxon>Pseudomonadati</taxon>
        <taxon>Bacteroidota</taxon>
        <taxon>Bacteroidia</taxon>
        <taxon>Marinilabiliales</taxon>
        <taxon>Prolixibacteraceae</taxon>
        <taxon>Sunxiuqinia</taxon>
    </lineage>
</organism>
<keyword evidence="2" id="KW-1185">Reference proteome</keyword>
<proteinExistence type="predicted"/>
<comment type="caution">
    <text evidence="1">The sequence shown here is derived from an EMBL/GenBank/DDBJ whole genome shotgun (WGS) entry which is preliminary data.</text>
</comment>
<dbReference type="EMBL" id="LGIA01000207">
    <property type="protein sequence ID" value="KOH42909.1"/>
    <property type="molecule type" value="Genomic_DNA"/>
</dbReference>
<name>A0A0L8V3C1_9BACT</name>
<dbReference type="Proteomes" id="UP000036958">
    <property type="component" value="Unassembled WGS sequence"/>
</dbReference>
<accession>A0A0L8V3C1</accession>
<protein>
    <submittedName>
        <fullName evidence="1">Uncharacterized protein</fullName>
    </submittedName>
</protein>
<gene>
    <name evidence="1" type="ORF">NC99_42710</name>
</gene>
<evidence type="ECO:0000313" key="1">
    <source>
        <dbReference type="EMBL" id="KOH42909.1"/>
    </source>
</evidence>